<dbReference type="NCBIfam" id="NF008761">
    <property type="entry name" value="PRK11797.1"/>
    <property type="match status" value="1"/>
</dbReference>
<comment type="pathway">
    <text evidence="6">Carbohydrate metabolism; D-ribose degradation; D-ribose 5-phosphate from beta-D-ribopyranose: step 1/2.</text>
</comment>
<comment type="caution">
    <text evidence="7">The sequence shown here is derived from an EMBL/GenBank/DDBJ whole genome shotgun (WGS) entry which is preliminary data.</text>
</comment>
<dbReference type="EC" id="5.4.99.62" evidence="2 6"/>
<keyword evidence="3 6" id="KW-0963">Cytoplasm</keyword>
<dbReference type="PANTHER" id="PTHR37831:SF1">
    <property type="entry name" value="D-RIBOSE PYRANASE"/>
    <property type="match status" value="1"/>
</dbReference>
<accession>A0ABQ6J9Y7</accession>
<dbReference type="InterPro" id="IPR023064">
    <property type="entry name" value="D-ribose_pyranase"/>
</dbReference>
<feature type="binding site" evidence="6">
    <location>
        <position position="28"/>
    </location>
    <ligand>
        <name>substrate</name>
    </ligand>
</feature>
<evidence type="ECO:0000256" key="6">
    <source>
        <dbReference type="HAMAP-Rule" id="MF_01661"/>
    </source>
</evidence>
<comment type="subunit">
    <text evidence="6">Homodecamer.</text>
</comment>
<dbReference type="Gene3D" id="3.40.1650.10">
    <property type="entry name" value="RbsD-like domain"/>
    <property type="match status" value="1"/>
</dbReference>
<reference evidence="8" key="1">
    <citation type="journal article" date="2019" name="Int. J. Syst. Evol. Microbiol.">
        <title>The Global Catalogue of Microorganisms (GCM) 10K type strain sequencing project: providing services to taxonomists for standard genome sequencing and annotation.</title>
        <authorList>
            <consortium name="The Broad Institute Genomics Platform"/>
            <consortium name="The Broad Institute Genome Sequencing Center for Infectious Disease"/>
            <person name="Wu L."/>
            <person name="Ma J."/>
        </authorList>
    </citation>
    <scope>NUCLEOTIDE SEQUENCE [LARGE SCALE GENOMIC DNA]</scope>
    <source>
        <strain evidence="8">NBRC 102030</strain>
    </source>
</reference>
<keyword evidence="8" id="KW-1185">Reference proteome</keyword>
<evidence type="ECO:0000313" key="8">
    <source>
        <dbReference type="Proteomes" id="UP001157046"/>
    </source>
</evidence>
<dbReference type="Proteomes" id="UP001157046">
    <property type="component" value="Unassembled WGS sequence"/>
</dbReference>
<evidence type="ECO:0000256" key="2">
    <source>
        <dbReference type="ARBA" id="ARBA00012862"/>
    </source>
</evidence>
<comment type="similarity">
    <text evidence="6">Belongs to the RbsD / FucU family. RbsD subfamily.</text>
</comment>
<name>A0ABQ6J9Y7_9GAMM</name>
<feature type="binding site" evidence="6">
    <location>
        <begin position="128"/>
        <end position="130"/>
    </location>
    <ligand>
        <name>substrate</name>
    </ligand>
</feature>
<dbReference type="PANTHER" id="PTHR37831">
    <property type="entry name" value="D-RIBOSE PYRANASE"/>
    <property type="match status" value="1"/>
</dbReference>
<organism evidence="7 8">
    <name type="scientific">Shewanella glacialipiscicola</name>
    <dbReference type="NCBI Taxonomy" id="614069"/>
    <lineage>
        <taxon>Bacteria</taxon>
        <taxon>Pseudomonadati</taxon>
        <taxon>Pseudomonadota</taxon>
        <taxon>Gammaproteobacteria</taxon>
        <taxon>Alteromonadales</taxon>
        <taxon>Shewanellaceae</taxon>
        <taxon>Shewanella</taxon>
    </lineage>
</organism>
<dbReference type="EMBL" id="BSUY01000001">
    <property type="protein sequence ID" value="GMA84264.1"/>
    <property type="molecule type" value="Genomic_DNA"/>
</dbReference>
<dbReference type="HAMAP" id="MF_01661">
    <property type="entry name" value="D_rib_pyranase"/>
    <property type="match status" value="1"/>
</dbReference>
<dbReference type="SUPFAM" id="SSF102546">
    <property type="entry name" value="RbsD-like"/>
    <property type="match status" value="1"/>
</dbReference>
<comment type="catalytic activity">
    <reaction evidence="1 6">
        <text>beta-D-ribopyranose = beta-D-ribofuranose</text>
        <dbReference type="Rhea" id="RHEA:25432"/>
        <dbReference type="ChEBI" id="CHEBI:27476"/>
        <dbReference type="ChEBI" id="CHEBI:47002"/>
        <dbReference type="EC" id="5.4.99.62"/>
    </reaction>
</comment>
<protein>
    <recommendedName>
        <fullName evidence="2 6">D-ribose pyranase</fullName>
        <ecNumber evidence="2 6">5.4.99.62</ecNumber>
    </recommendedName>
</protein>
<sequence length="139" mass="15218">MKKTTLLNPALSALVARCGHFDEITICDAGLPIPANAERIDMALSPGVPDLLSCIDAILSELQLQSVTLAQEIIDINPQVHQQILERIAQEQKLCGRHINIIYISHDAFKLQSHNSRAIVRSGECSPYANVIFSCGVPF</sequence>
<evidence type="ECO:0000313" key="7">
    <source>
        <dbReference type="EMBL" id="GMA84264.1"/>
    </source>
</evidence>
<feature type="binding site" evidence="6">
    <location>
        <position position="106"/>
    </location>
    <ligand>
        <name>substrate</name>
    </ligand>
</feature>
<dbReference type="InterPro" id="IPR023750">
    <property type="entry name" value="RbsD-like_sf"/>
</dbReference>
<keyword evidence="4 6" id="KW-0413">Isomerase</keyword>
<proteinExistence type="inferred from homology"/>
<dbReference type="RefSeq" id="WP_220772176.1">
    <property type="nucleotide sequence ID" value="NZ_BPFC01000003.1"/>
</dbReference>
<evidence type="ECO:0000256" key="3">
    <source>
        <dbReference type="ARBA" id="ARBA00022490"/>
    </source>
</evidence>
<comment type="function">
    <text evidence="6">Catalyzes the interconversion of beta-pyran and beta-furan forms of D-ribose.</text>
</comment>
<dbReference type="Pfam" id="PF05025">
    <property type="entry name" value="RbsD_FucU"/>
    <property type="match status" value="1"/>
</dbReference>
<evidence type="ECO:0000256" key="1">
    <source>
        <dbReference type="ARBA" id="ARBA00000223"/>
    </source>
</evidence>
<evidence type="ECO:0000256" key="5">
    <source>
        <dbReference type="ARBA" id="ARBA00023277"/>
    </source>
</evidence>
<keyword evidence="5 6" id="KW-0119">Carbohydrate metabolism</keyword>
<comment type="subcellular location">
    <subcellularLocation>
        <location evidence="6">Cytoplasm</location>
    </subcellularLocation>
</comment>
<evidence type="ECO:0000256" key="4">
    <source>
        <dbReference type="ARBA" id="ARBA00023235"/>
    </source>
</evidence>
<feature type="active site" description="Proton donor" evidence="6">
    <location>
        <position position="20"/>
    </location>
</feature>
<gene>
    <name evidence="7" type="primary">rbsD_2</name>
    <name evidence="6" type="synonym">rbsD</name>
    <name evidence="7" type="ORF">GCM10025855_37970</name>
</gene>
<dbReference type="InterPro" id="IPR007721">
    <property type="entry name" value="RbsD_FucU"/>
</dbReference>